<sequence length="391" mass="43828">MKKIIFLSIILISCSNDNSEDQPIGLANPELGIENIIPSSLGKEYSNNFNRYTNIVTPNGGKIHIVAQSNLTDEQIVRARSTLEHFLKNYPGSKYGSDKSELANKMSENGAILTLLNGQDDGNNPVEVNGQALFENEIQVEGHPWYINQDYNNHRDATYEEILHLVHDYGIGIDGHNSFPGAIPEYQSEIREAQKNALSNNLWGIGADSWINELIDENSLTQEYLAALIDSYYGLWGAWTDSNSHGMWGIYVAKTRNEVLIEDPIGGEIMTNKFFHPYLTYNARIDPNFNGNFSLRFDSSKPYTNHSQYLKDITLLGSNDISVSINQLDNTITGNEGINTVIFSGYSSEYVLNISDNKASVIDKISDRDGINILQNIEKLEFTDKTLLILN</sequence>
<protein>
    <submittedName>
        <fullName evidence="1">Uncharacterized protein</fullName>
    </submittedName>
</protein>
<evidence type="ECO:0000313" key="1">
    <source>
        <dbReference type="EMBL" id="SUZ98936.1"/>
    </source>
</evidence>
<accession>A0A381S4B9</accession>
<proteinExistence type="predicted"/>
<name>A0A381S4B9_9ZZZZ</name>
<dbReference type="EMBL" id="UINC01002652">
    <property type="protein sequence ID" value="SUZ98936.1"/>
    <property type="molecule type" value="Genomic_DNA"/>
</dbReference>
<reference evidence="1" key="1">
    <citation type="submission" date="2018-05" db="EMBL/GenBank/DDBJ databases">
        <authorList>
            <person name="Lanie J.A."/>
            <person name="Ng W.-L."/>
            <person name="Kazmierczak K.M."/>
            <person name="Andrzejewski T.M."/>
            <person name="Davidsen T.M."/>
            <person name="Wayne K.J."/>
            <person name="Tettelin H."/>
            <person name="Glass J.I."/>
            <person name="Rusch D."/>
            <person name="Podicherti R."/>
            <person name="Tsui H.-C.T."/>
            <person name="Winkler M.E."/>
        </authorList>
    </citation>
    <scope>NUCLEOTIDE SEQUENCE</scope>
</reference>
<gene>
    <name evidence="1" type="ORF">METZ01_LOCUS51790</name>
</gene>
<dbReference type="AlphaFoldDB" id="A0A381S4B9"/>
<organism evidence="1">
    <name type="scientific">marine metagenome</name>
    <dbReference type="NCBI Taxonomy" id="408172"/>
    <lineage>
        <taxon>unclassified sequences</taxon>
        <taxon>metagenomes</taxon>
        <taxon>ecological metagenomes</taxon>
    </lineage>
</organism>